<dbReference type="InterPro" id="IPR022398">
    <property type="entry name" value="Peptidase_S8_His-AS"/>
</dbReference>
<feature type="domain" description="Peptidase S8/S53" evidence="7">
    <location>
        <begin position="167"/>
        <end position="376"/>
    </location>
</feature>
<keyword evidence="3 5" id="KW-0378">Hydrolase</keyword>
<dbReference type="EMBL" id="JBBKZU010000007">
    <property type="protein sequence ID" value="MEJ8812772.1"/>
    <property type="molecule type" value="Genomic_DNA"/>
</dbReference>
<comment type="caution">
    <text evidence="8">The sequence shown here is derived from an EMBL/GenBank/DDBJ whole genome shotgun (WGS) entry which is preliminary data.</text>
</comment>
<feature type="active site" description="Charge relay system" evidence="5">
    <location>
        <position position="207"/>
    </location>
</feature>
<dbReference type="PROSITE" id="PS00137">
    <property type="entry name" value="SUBTILASE_HIS"/>
    <property type="match status" value="1"/>
</dbReference>
<protein>
    <submittedName>
        <fullName evidence="8">S8 family serine peptidase</fullName>
    </submittedName>
</protein>
<dbReference type="InterPro" id="IPR036852">
    <property type="entry name" value="Peptidase_S8/S53_dom_sf"/>
</dbReference>
<evidence type="ECO:0000256" key="4">
    <source>
        <dbReference type="ARBA" id="ARBA00022825"/>
    </source>
</evidence>
<dbReference type="InterPro" id="IPR015500">
    <property type="entry name" value="Peptidase_S8_subtilisin-rel"/>
</dbReference>
<proteinExistence type="inferred from homology"/>
<keyword evidence="4 5" id="KW-0720">Serine protease</keyword>
<dbReference type="SUPFAM" id="SSF52743">
    <property type="entry name" value="Subtilisin-like"/>
    <property type="match status" value="1"/>
</dbReference>
<evidence type="ECO:0000256" key="3">
    <source>
        <dbReference type="ARBA" id="ARBA00022801"/>
    </source>
</evidence>
<sequence>MRRLLLLGAWALAFGVAEPLALAAPDEPTAAVAAAAVSAPAPNQQVLLLLRLPPEHYRPENAYSGGYGDGPAHGARRRMAAALAQEHGLTLVTDWAMPLLGLDCFVMQVPDDQVPENVAQALSHDPRVAWAQPMNLFRARGHDDPLYPLQPAAQAWHLLDLHAISTGRDVRVAVVDSSVDARHPDLAGQVVLKENFVDNHRDVPEDHGTAVAGVIAARADNGIGIVGVAPNARLLALRACWQESTQATLCTSLSLAMALHFAITHDAAVINLSLSGPPDRLLDGLLEVALSRHISVIAALDRKLPDGGFPASHAGVVAVADDTGEPALRGALLAPGRDVPTTLPDGRWNLVSGSSYAAAHVAGLFALMRERAPASMAAPSVASVVSFPGGGIDACATLAHVAGDDACARTVTRSMAHSNVRQ</sequence>
<feature type="active site" description="Charge relay system" evidence="5">
    <location>
        <position position="176"/>
    </location>
</feature>
<evidence type="ECO:0000256" key="6">
    <source>
        <dbReference type="SAM" id="SignalP"/>
    </source>
</evidence>
<reference evidence="8 9" key="1">
    <citation type="submission" date="2024-03" db="EMBL/GenBank/DDBJ databases">
        <title>Novel species of the genus Variovorax.</title>
        <authorList>
            <person name="Liu Q."/>
            <person name="Xin Y.-H."/>
        </authorList>
    </citation>
    <scope>NUCLEOTIDE SEQUENCE [LARGE SCALE GENOMIC DNA]</scope>
    <source>
        <strain evidence="8 9">KACC 18899</strain>
    </source>
</reference>
<comment type="similarity">
    <text evidence="1 5">Belongs to the peptidase S8 family.</text>
</comment>
<dbReference type="PANTHER" id="PTHR43806">
    <property type="entry name" value="PEPTIDASE S8"/>
    <property type="match status" value="1"/>
</dbReference>
<dbReference type="Proteomes" id="UP001365846">
    <property type="component" value="Unassembled WGS sequence"/>
</dbReference>
<keyword evidence="6" id="KW-0732">Signal</keyword>
<feature type="chain" id="PRO_5046513037" evidence="6">
    <location>
        <begin position="24"/>
        <end position="422"/>
    </location>
</feature>
<feature type="active site" description="Charge relay system" evidence="5">
    <location>
        <position position="355"/>
    </location>
</feature>
<dbReference type="InterPro" id="IPR000209">
    <property type="entry name" value="Peptidase_S8/S53_dom"/>
</dbReference>
<dbReference type="PROSITE" id="PS51892">
    <property type="entry name" value="SUBTILASE"/>
    <property type="match status" value="1"/>
</dbReference>
<accession>A0ABU8VGJ2</accession>
<evidence type="ECO:0000256" key="2">
    <source>
        <dbReference type="ARBA" id="ARBA00022670"/>
    </source>
</evidence>
<feature type="signal peptide" evidence="6">
    <location>
        <begin position="1"/>
        <end position="23"/>
    </location>
</feature>
<gene>
    <name evidence="8" type="ORF">WKW77_16920</name>
</gene>
<dbReference type="Pfam" id="PF00082">
    <property type="entry name" value="Peptidase_S8"/>
    <property type="match status" value="1"/>
</dbReference>
<evidence type="ECO:0000256" key="5">
    <source>
        <dbReference type="PROSITE-ProRule" id="PRU01240"/>
    </source>
</evidence>
<dbReference type="PANTHER" id="PTHR43806:SF11">
    <property type="entry name" value="CEREVISIN-RELATED"/>
    <property type="match status" value="1"/>
</dbReference>
<name>A0ABU8VGJ2_9BURK</name>
<dbReference type="Gene3D" id="3.40.50.200">
    <property type="entry name" value="Peptidase S8/S53 domain"/>
    <property type="match status" value="1"/>
</dbReference>
<keyword evidence="9" id="KW-1185">Reference proteome</keyword>
<evidence type="ECO:0000313" key="9">
    <source>
        <dbReference type="Proteomes" id="UP001365846"/>
    </source>
</evidence>
<evidence type="ECO:0000256" key="1">
    <source>
        <dbReference type="ARBA" id="ARBA00011073"/>
    </source>
</evidence>
<evidence type="ECO:0000259" key="7">
    <source>
        <dbReference type="Pfam" id="PF00082"/>
    </source>
</evidence>
<evidence type="ECO:0000313" key="8">
    <source>
        <dbReference type="EMBL" id="MEJ8812772.1"/>
    </source>
</evidence>
<dbReference type="InterPro" id="IPR050131">
    <property type="entry name" value="Peptidase_S8_subtilisin-like"/>
</dbReference>
<keyword evidence="2 5" id="KW-0645">Protease</keyword>
<dbReference type="PRINTS" id="PR00723">
    <property type="entry name" value="SUBTILISIN"/>
</dbReference>
<organism evidence="8 9">
    <name type="scientific">Variovorax ureilyticus</name>
    <dbReference type="NCBI Taxonomy" id="1836198"/>
    <lineage>
        <taxon>Bacteria</taxon>
        <taxon>Pseudomonadati</taxon>
        <taxon>Pseudomonadota</taxon>
        <taxon>Betaproteobacteria</taxon>
        <taxon>Burkholderiales</taxon>
        <taxon>Comamonadaceae</taxon>
        <taxon>Variovorax</taxon>
    </lineage>
</organism>
<dbReference type="RefSeq" id="WP_340358027.1">
    <property type="nucleotide sequence ID" value="NZ_JBBKZU010000007.1"/>
</dbReference>